<dbReference type="EMBL" id="JAAONZ010000040">
    <property type="protein sequence ID" value="NHO68560.1"/>
    <property type="molecule type" value="Genomic_DNA"/>
</dbReference>
<evidence type="ECO:0000256" key="1">
    <source>
        <dbReference type="PROSITE-ProRule" id="PRU00339"/>
    </source>
</evidence>
<feature type="region of interest" description="Disordered" evidence="2">
    <location>
        <begin position="40"/>
        <end position="63"/>
    </location>
</feature>
<dbReference type="PROSITE" id="PS50293">
    <property type="entry name" value="TPR_REGION"/>
    <property type="match status" value="1"/>
</dbReference>
<dbReference type="Pfam" id="PF00515">
    <property type="entry name" value="TPR_1"/>
    <property type="match status" value="1"/>
</dbReference>
<evidence type="ECO:0000313" key="3">
    <source>
        <dbReference type="EMBL" id="NHO68560.1"/>
    </source>
</evidence>
<dbReference type="InterPro" id="IPR011990">
    <property type="entry name" value="TPR-like_helical_dom_sf"/>
</dbReference>
<dbReference type="PROSITE" id="PS50005">
    <property type="entry name" value="TPR"/>
    <property type="match status" value="1"/>
</dbReference>
<dbReference type="PANTHER" id="PTHR44366:SF1">
    <property type="entry name" value="UDP-N-ACETYLGLUCOSAMINE--PEPTIDE N-ACETYLGLUCOSAMINYLTRANSFERASE 110 KDA SUBUNIT"/>
    <property type="match status" value="1"/>
</dbReference>
<dbReference type="Proteomes" id="UP000787472">
    <property type="component" value="Unassembled WGS sequence"/>
</dbReference>
<dbReference type="InterPro" id="IPR038765">
    <property type="entry name" value="Papain-like_cys_pep_sf"/>
</dbReference>
<keyword evidence="4" id="KW-1185">Reference proteome</keyword>
<feature type="compositionally biased region" description="Polar residues" evidence="2">
    <location>
        <begin position="44"/>
        <end position="54"/>
    </location>
</feature>
<proteinExistence type="predicted"/>
<dbReference type="SMART" id="SM00028">
    <property type="entry name" value="TPR"/>
    <property type="match status" value="3"/>
</dbReference>
<dbReference type="GO" id="GO:0006493">
    <property type="term" value="P:protein O-linked glycosylation"/>
    <property type="evidence" value="ECO:0007669"/>
    <property type="project" value="InterPro"/>
</dbReference>
<accession>A0A9E5MQP2</accession>
<comment type="caution">
    <text evidence="3">The sequence shown here is derived from an EMBL/GenBank/DDBJ whole genome shotgun (WGS) entry which is preliminary data.</text>
</comment>
<sequence>MPVVLAGVLCLAALVNGCAQQPSPEVTLLTAEAQRVLNSPLLLSDQSRPGTSSKADSETHIKNRPLSEGLAVESLLARHGRFDDPLALTAEMRHFVHRYVSPQASSASKLQQLLEAVLHPGLLGLKYDPQKTYSAKDAFDHQTGNCLSFSNLMVALGREVGLKVWFNEVEVPPTWDSQDARTYLYYRHMNVVVKVGRDLKVVDLDRKNYRQHYPQHRVSDDYALAQYYNNLSMAQLFDGQLGRAFLLLREAILLEPELSFLWGNLGTLYRRAGHFEEAEVAYRKGLQLNPADLLVISNLGRLYQQMGDESQARMFDAMALRFRMTNPYFRYHLALQAVAEGDPERALKHIRAALAGDRQEPRFHVLAADINAALGLTEAAQEQRRLAANLGRDYSVSP</sequence>
<dbReference type="AlphaFoldDB" id="A0A9E5MQP2"/>
<dbReference type="RefSeq" id="WP_167192524.1">
    <property type="nucleotide sequence ID" value="NZ_JAAONZ010000040.1"/>
</dbReference>
<organism evidence="3 4">
    <name type="scientific">Pseudomaricurvus hydrocarbonicus</name>
    <dbReference type="NCBI Taxonomy" id="1470433"/>
    <lineage>
        <taxon>Bacteria</taxon>
        <taxon>Pseudomonadati</taxon>
        <taxon>Pseudomonadota</taxon>
        <taxon>Gammaproteobacteria</taxon>
        <taxon>Cellvibrionales</taxon>
        <taxon>Cellvibrionaceae</taxon>
        <taxon>Pseudomaricurvus</taxon>
    </lineage>
</organism>
<dbReference type="InterPro" id="IPR019734">
    <property type="entry name" value="TPR_rpt"/>
</dbReference>
<dbReference type="SUPFAM" id="SSF54001">
    <property type="entry name" value="Cysteine proteinases"/>
    <property type="match status" value="1"/>
</dbReference>
<evidence type="ECO:0000313" key="4">
    <source>
        <dbReference type="Proteomes" id="UP000787472"/>
    </source>
</evidence>
<dbReference type="Gene3D" id="1.25.40.10">
    <property type="entry name" value="Tetratricopeptide repeat domain"/>
    <property type="match status" value="1"/>
</dbReference>
<feature type="repeat" description="TPR" evidence="1">
    <location>
        <begin position="259"/>
        <end position="292"/>
    </location>
</feature>
<evidence type="ECO:0000256" key="2">
    <source>
        <dbReference type="SAM" id="MobiDB-lite"/>
    </source>
</evidence>
<keyword evidence="1" id="KW-0802">TPR repeat</keyword>
<dbReference type="PANTHER" id="PTHR44366">
    <property type="entry name" value="UDP-N-ACETYLGLUCOSAMINE--PEPTIDE N-ACETYLGLUCOSAMINYLTRANSFERASE 110 KDA SUBUNIT"/>
    <property type="match status" value="1"/>
</dbReference>
<dbReference type="SUPFAM" id="SSF48452">
    <property type="entry name" value="TPR-like"/>
    <property type="match status" value="1"/>
</dbReference>
<reference evidence="3" key="1">
    <citation type="submission" date="2020-03" db="EMBL/GenBank/DDBJ databases">
        <authorList>
            <person name="Guo F."/>
        </authorList>
    </citation>
    <scope>NUCLEOTIDE SEQUENCE</scope>
    <source>
        <strain evidence="3">JCM 30134</strain>
    </source>
</reference>
<name>A0A9E5MQP2_9GAMM</name>
<gene>
    <name evidence="3" type="ORF">G8770_23655</name>
</gene>
<dbReference type="InterPro" id="IPR037919">
    <property type="entry name" value="OGT"/>
</dbReference>
<protein>
    <submittedName>
        <fullName evidence="3">Tetratricopeptide repeat protein</fullName>
    </submittedName>
</protein>
<dbReference type="GO" id="GO:0097363">
    <property type="term" value="F:protein O-acetylglucosaminyltransferase activity"/>
    <property type="evidence" value="ECO:0007669"/>
    <property type="project" value="TreeGrafter"/>
</dbReference>